<dbReference type="InterPro" id="IPR011050">
    <property type="entry name" value="Pectin_lyase_fold/virulence"/>
</dbReference>
<evidence type="ECO:0000313" key="2">
    <source>
        <dbReference type="Proteomes" id="UP000831290"/>
    </source>
</evidence>
<evidence type="ECO:0008006" key="3">
    <source>
        <dbReference type="Google" id="ProtNLM"/>
    </source>
</evidence>
<reference evidence="1" key="1">
    <citation type="submission" date="2022-03" db="EMBL/GenBank/DDBJ databases">
        <title>Description of Abyssus ytuae gen. nov., sp. nov., a novel member of the family Flavobacteriaceae isolated from the sediment of Mariana Trench.</title>
        <authorList>
            <person name="Zhang J."/>
            <person name="Xu X."/>
        </authorList>
    </citation>
    <scope>NUCLEOTIDE SEQUENCE</scope>
    <source>
        <strain evidence="1">MT3330</strain>
    </source>
</reference>
<proteinExistence type="predicted"/>
<gene>
    <name evidence="1" type="ORF">MQE35_14550</name>
</gene>
<keyword evidence="2" id="KW-1185">Reference proteome</keyword>
<dbReference type="RefSeq" id="WP_255842202.1">
    <property type="nucleotide sequence ID" value="NZ_CP094358.1"/>
</dbReference>
<name>A0A9E7CSW0_9FLAO</name>
<dbReference type="AlphaFoldDB" id="A0A9E7CSW0"/>
<dbReference type="SUPFAM" id="SSF51126">
    <property type="entry name" value="Pectin lyase-like"/>
    <property type="match status" value="1"/>
</dbReference>
<dbReference type="KEGG" id="fbm:MQE35_14550"/>
<dbReference type="EMBL" id="CP094358">
    <property type="protein sequence ID" value="UOB16946.1"/>
    <property type="molecule type" value="Genomic_DNA"/>
</dbReference>
<sequence>MRKSVLYIFITGIILTGLSCRKDFEFNPSSGNLTFSKDTVYLDTIFSNIGSSTYNLKVYNKSDEDIFIPSVALQQGLQSNYRLNVDGMAGKEFSNVEILAKDSIYIFIETTIDIENLTATETQFLYTDAIVFDTGSNEQKVELVTLVRDAVFLYPNKINGIKESLSLGMDNNGNEVFIEGFFLEDSELNFTNEKPYVIYGYAAVGNDKTLIIDPGARVHFHAGSGLIVANGASLKVNGELSDDPKLLEKEVIFEGDRLEPQYSNVPGQWGTIWLTDGSTGHEINHLTIKNATVGILMDNNDGTATPTLSIKNTQIYNSSNFGIWAKTAYVDAENLVIGNAGQASLYCNIGGRYNFKHCTFANYWTNSFRNLPAVLLDNYAQLADGSIFSENLEEANFINCIIYGNNNYEFLVDGTDGTELNYHLTNCLIKFDDFSNQFQDNPRYDFTNNQLFENIILNEDPDFKNYQKQEFIIGEDSAAINKANSDTAHEVPLDIVGTDRTSFPNIGAYQSVSFEEVE</sequence>
<evidence type="ECO:0000313" key="1">
    <source>
        <dbReference type="EMBL" id="UOB16946.1"/>
    </source>
</evidence>
<dbReference type="PROSITE" id="PS51257">
    <property type="entry name" value="PROKAR_LIPOPROTEIN"/>
    <property type="match status" value="1"/>
</dbReference>
<protein>
    <recommendedName>
        <fullName evidence="3">Right handed beta helix domain-containing protein</fullName>
    </recommendedName>
</protein>
<organism evidence="1 2">
    <name type="scientific">Abyssalbus ytuae</name>
    <dbReference type="NCBI Taxonomy" id="2926907"/>
    <lineage>
        <taxon>Bacteria</taxon>
        <taxon>Pseudomonadati</taxon>
        <taxon>Bacteroidota</taxon>
        <taxon>Flavobacteriia</taxon>
        <taxon>Flavobacteriales</taxon>
        <taxon>Flavobacteriaceae</taxon>
        <taxon>Abyssalbus</taxon>
    </lineage>
</organism>
<dbReference type="Proteomes" id="UP000831290">
    <property type="component" value="Chromosome"/>
</dbReference>
<accession>A0A9E7CSW0</accession>